<protein>
    <submittedName>
        <fullName evidence="2">Uncharacterized protein</fullName>
    </submittedName>
</protein>
<name>A0ABV9BRR0_9ACTN</name>
<accession>A0ABV9BRR0</accession>
<reference evidence="3" key="1">
    <citation type="journal article" date="2019" name="Int. J. Syst. Evol. Microbiol.">
        <title>The Global Catalogue of Microorganisms (GCM) 10K type strain sequencing project: providing services to taxonomists for standard genome sequencing and annotation.</title>
        <authorList>
            <consortium name="The Broad Institute Genomics Platform"/>
            <consortium name="The Broad Institute Genome Sequencing Center for Infectious Disease"/>
            <person name="Wu L."/>
            <person name="Ma J."/>
        </authorList>
    </citation>
    <scope>NUCLEOTIDE SEQUENCE [LARGE SCALE GENOMIC DNA]</scope>
    <source>
        <strain evidence="3">CECT 8064</strain>
    </source>
</reference>
<evidence type="ECO:0000313" key="3">
    <source>
        <dbReference type="Proteomes" id="UP001595990"/>
    </source>
</evidence>
<sequence length="44" mass="4625">MAKLNSHKNSPTDGRLQLVDLGMPVFTDDAPPPQPEAGEPGPQA</sequence>
<proteinExistence type="predicted"/>
<evidence type="ECO:0000313" key="2">
    <source>
        <dbReference type="EMBL" id="MFC4516425.1"/>
    </source>
</evidence>
<organism evidence="2 3">
    <name type="scientific">Streptomyces ehimensis</name>
    <dbReference type="NCBI Taxonomy" id="68195"/>
    <lineage>
        <taxon>Bacteria</taxon>
        <taxon>Bacillati</taxon>
        <taxon>Actinomycetota</taxon>
        <taxon>Actinomycetes</taxon>
        <taxon>Kitasatosporales</taxon>
        <taxon>Streptomycetaceae</taxon>
        <taxon>Streptomyces</taxon>
    </lineage>
</organism>
<dbReference type="Proteomes" id="UP001595990">
    <property type="component" value="Unassembled WGS sequence"/>
</dbReference>
<dbReference type="EMBL" id="JBHSFS010000013">
    <property type="protein sequence ID" value="MFC4516425.1"/>
    <property type="molecule type" value="Genomic_DNA"/>
</dbReference>
<gene>
    <name evidence="2" type="ORF">ACFPEN_26275</name>
</gene>
<dbReference type="RefSeq" id="WP_417923588.1">
    <property type="nucleotide sequence ID" value="NZ_JBHSFS010000013.1"/>
</dbReference>
<feature type="region of interest" description="Disordered" evidence="1">
    <location>
        <begin position="1"/>
        <end position="44"/>
    </location>
</feature>
<evidence type="ECO:0000256" key="1">
    <source>
        <dbReference type="SAM" id="MobiDB-lite"/>
    </source>
</evidence>
<comment type="caution">
    <text evidence="2">The sequence shown here is derived from an EMBL/GenBank/DDBJ whole genome shotgun (WGS) entry which is preliminary data.</text>
</comment>
<keyword evidence="3" id="KW-1185">Reference proteome</keyword>